<dbReference type="InterPro" id="IPR058627">
    <property type="entry name" value="MdtA-like_C"/>
</dbReference>
<evidence type="ECO:0000313" key="7">
    <source>
        <dbReference type="EMBL" id="GIH18248.1"/>
    </source>
</evidence>
<feature type="region of interest" description="Disordered" evidence="3">
    <location>
        <begin position="116"/>
        <end position="249"/>
    </location>
</feature>
<accession>A0A8J3QYK3</accession>
<feature type="compositionally biased region" description="Low complexity" evidence="3">
    <location>
        <begin position="150"/>
        <end position="161"/>
    </location>
</feature>
<evidence type="ECO:0000256" key="4">
    <source>
        <dbReference type="SAM" id="Phobius"/>
    </source>
</evidence>
<feature type="domain" description="Multidrug resistance protein MdtA-like C-terminal permuted SH3" evidence="6">
    <location>
        <begin position="393"/>
        <end position="451"/>
    </location>
</feature>
<dbReference type="GO" id="GO:0030313">
    <property type="term" value="C:cell envelope"/>
    <property type="evidence" value="ECO:0007669"/>
    <property type="project" value="UniProtKB-SubCell"/>
</dbReference>
<evidence type="ECO:0000313" key="8">
    <source>
        <dbReference type="Proteomes" id="UP000642748"/>
    </source>
</evidence>
<comment type="subcellular location">
    <subcellularLocation>
        <location evidence="1">Cell envelope</location>
    </subcellularLocation>
</comment>
<dbReference type="EMBL" id="BONZ01000064">
    <property type="protein sequence ID" value="GIH18248.1"/>
    <property type="molecule type" value="Genomic_DNA"/>
</dbReference>
<keyword evidence="4" id="KW-1133">Transmembrane helix</keyword>
<feature type="domain" description="Multidrug resistance protein MdtA-like barrel-sandwich hybrid" evidence="5">
    <location>
        <begin position="81"/>
        <end position="292"/>
    </location>
</feature>
<sequence length="452" mass="44237">MRLGLGAVRLPRTRVARWTTAGVAVVAAAAVIAVVMAGGQSASPKAAASTMSTVRRGTVSLTASAAGTIQAVATRGLSFAVSGTVSEVDVRPGQSVTAGQVLARIDNADAQTAVDSAQDAVDSAQNALDTAEQTPTPSTGGCMVAAAYRPGSAGEPTSSSPSPSPTSSPSPTKSPSPPSGGHPSTSPTAHPTATGTRTQPQSGQPGRGAGTGTGTGGAPGAGNGRGGCGSAGGSGGSGGSGGRGGSTDSVFSAQQQLNNARLALTQAQAKLTGTVITAPVAGKVLSVAGTVGGSEAPGSTPFISLGGVNDTEVTAQFTEADVAHLAIGQPAAITLPDRAGQKYTGKVSQVSPAGTTSGRLVRYAVLIAFDQVPADLLYGQSADVAVTTQSVDNVLFVSSSAVTGIVNDTGTVTVRENGHDQQRNVHIGLRGDQYTEIQSGLSQGDSVVVGGR</sequence>
<dbReference type="PANTHER" id="PTHR32347">
    <property type="entry name" value="EFFLUX SYSTEM COMPONENT YKNX-RELATED"/>
    <property type="match status" value="1"/>
</dbReference>
<dbReference type="Gene3D" id="2.40.420.20">
    <property type="match status" value="1"/>
</dbReference>
<feature type="compositionally biased region" description="Low complexity" evidence="3">
    <location>
        <begin position="116"/>
        <end position="127"/>
    </location>
</feature>
<comment type="caution">
    <text evidence="7">The sequence shown here is derived from an EMBL/GenBank/DDBJ whole genome shotgun (WGS) entry which is preliminary data.</text>
</comment>
<dbReference type="InterPro" id="IPR050465">
    <property type="entry name" value="UPF0194_transport"/>
</dbReference>
<name>A0A8J3QYK3_9ACTN</name>
<keyword evidence="8" id="KW-1185">Reference proteome</keyword>
<dbReference type="Pfam" id="PF25967">
    <property type="entry name" value="RND-MFP_C"/>
    <property type="match status" value="1"/>
</dbReference>
<dbReference type="SUPFAM" id="SSF111369">
    <property type="entry name" value="HlyD-like secretion proteins"/>
    <property type="match status" value="1"/>
</dbReference>
<evidence type="ECO:0000256" key="1">
    <source>
        <dbReference type="ARBA" id="ARBA00004196"/>
    </source>
</evidence>
<evidence type="ECO:0000259" key="6">
    <source>
        <dbReference type="Pfam" id="PF25967"/>
    </source>
</evidence>
<dbReference type="InterPro" id="IPR058625">
    <property type="entry name" value="MdtA-like_BSH"/>
</dbReference>
<dbReference type="Gene3D" id="2.40.50.100">
    <property type="match status" value="1"/>
</dbReference>
<reference evidence="7" key="1">
    <citation type="submission" date="2021-01" db="EMBL/GenBank/DDBJ databases">
        <title>Whole genome shotgun sequence of Rugosimonospora africana NBRC 104875.</title>
        <authorList>
            <person name="Komaki H."/>
            <person name="Tamura T."/>
        </authorList>
    </citation>
    <scope>NUCLEOTIDE SEQUENCE</scope>
    <source>
        <strain evidence="7">NBRC 104875</strain>
    </source>
</reference>
<dbReference type="Gene3D" id="2.40.30.170">
    <property type="match status" value="1"/>
</dbReference>
<protein>
    <recommendedName>
        <fullName evidence="9">HlyD family secretion protein</fullName>
    </recommendedName>
</protein>
<proteinExistence type="predicted"/>
<dbReference type="Proteomes" id="UP000642748">
    <property type="component" value="Unassembled WGS sequence"/>
</dbReference>
<evidence type="ECO:0000259" key="5">
    <source>
        <dbReference type="Pfam" id="PF25917"/>
    </source>
</evidence>
<feature type="compositionally biased region" description="Low complexity" evidence="3">
    <location>
        <begin position="181"/>
        <end position="196"/>
    </location>
</feature>
<keyword evidence="4" id="KW-0472">Membrane</keyword>
<feature type="compositionally biased region" description="Gly residues" evidence="3">
    <location>
        <begin position="205"/>
        <end position="245"/>
    </location>
</feature>
<feature type="transmembrane region" description="Helical" evidence="4">
    <location>
        <begin position="21"/>
        <end position="39"/>
    </location>
</feature>
<dbReference type="RefSeq" id="WP_203921772.1">
    <property type="nucleotide sequence ID" value="NZ_BONZ01000064.1"/>
</dbReference>
<dbReference type="AlphaFoldDB" id="A0A8J3QYK3"/>
<organism evidence="7 8">
    <name type="scientific">Rugosimonospora africana</name>
    <dbReference type="NCBI Taxonomy" id="556532"/>
    <lineage>
        <taxon>Bacteria</taxon>
        <taxon>Bacillati</taxon>
        <taxon>Actinomycetota</taxon>
        <taxon>Actinomycetes</taxon>
        <taxon>Micromonosporales</taxon>
        <taxon>Micromonosporaceae</taxon>
        <taxon>Rugosimonospora</taxon>
    </lineage>
</organism>
<keyword evidence="4" id="KW-0812">Transmembrane</keyword>
<keyword evidence="2" id="KW-0175">Coiled coil</keyword>
<evidence type="ECO:0008006" key="9">
    <source>
        <dbReference type="Google" id="ProtNLM"/>
    </source>
</evidence>
<feature type="compositionally biased region" description="Pro residues" evidence="3">
    <location>
        <begin position="162"/>
        <end position="180"/>
    </location>
</feature>
<gene>
    <name evidence="7" type="ORF">Raf01_64200</name>
</gene>
<evidence type="ECO:0000256" key="3">
    <source>
        <dbReference type="SAM" id="MobiDB-lite"/>
    </source>
</evidence>
<evidence type="ECO:0000256" key="2">
    <source>
        <dbReference type="ARBA" id="ARBA00023054"/>
    </source>
</evidence>
<dbReference type="Pfam" id="PF25917">
    <property type="entry name" value="BSH_RND"/>
    <property type="match status" value="1"/>
</dbReference>